<dbReference type="NCBIfam" id="TIGR00498">
    <property type="entry name" value="lexA"/>
    <property type="match status" value="1"/>
</dbReference>
<dbReference type="Gene3D" id="1.10.10.10">
    <property type="entry name" value="Winged helix-like DNA-binding domain superfamily/Winged helix DNA-binding domain"/>
    <property type="match status" value="1"/>
</dbReference>
<dbReference type="Proteomes" id="UP001146670">
    <property type="component" value="Unassembled WGS sequence"/>
</dbReference>
<keyword evidence="4 12" id="KW-0227">DNA damage</keyword>
<dbReference type="Pfam" id="PF01726">
    <property type="entry name" value="LexA_DNA_bind"/>
    <property type="match status" value="1"/>
</dbReference>
<sequence>MKARQMEILQFIYESVASQGYPPTVREICEQVNLSSTSTVHGHIARLQNNGYLFKDPSKPRAMEITQKGLEALEIKPKGIPIVGTVTAGQPITAVENIEDSFPIPPSLANQSDDLFMLRIRGESMINVGILDGDYVIVKQQSSAVNGEIVIAMTEEDEATCKTFYKEEGYYRLQPENDTMSAIILDQVHILGKVVSLFRDHIF</sequence>
<feature type="DNA-binding region" description="H-T-H motif" evidence="12">
    <location>
        <begin position="25"/>
        <end position="45"/>
    </location>
</feature>
<evidence type="ECO:0000259" key="15">
    <source>
        <dbReference type="Pfam" id="PF01726"/>
    </source>
</evidence>
<evidence type="ECO:0000256" key="13">
    <source>
        <dbReference type="RuleBase" id="RU003991"/>
    </source>
</evidence>
<dbReference type="FunFam" id="2.10.109.10:FF:000001">
    <property type="entry name" value="LexA repressor"/>
    <property type="match status" value="1"/>
</dbReference>
<feature type="domain" description="LexA repressor DNA-binding" evidence="15">
    <location>
        <begin position="3"/>
        <end position="62"/>
    </location>
</feature>
<dbReference type="InterPro" id="IPR006199">
    <property type="entry name" value="LexA_DNA-bd_dom"/>
</dbReference>
<keyword evidence="2 12" id="KW-0678">Repressor</keyword>
<keyword evidence="8 12" id="KW-0238">DNA-binding</keyword>
<evidence type="ECO:0000256" key="11">
    <source>
        <dbReference type="ARBA" id="ARBA00023236"/>
    </source>
</evidence>
<evidence type="ECO:0000256" key="7">
    <source>
        <dbReference type="ARBA" id="ARBA00023015"/>
    </source>
</evidence>
<accession>A0A9X3FLW9</accession>
<evidence type="ECO:0000256" key="4">
    <source>
        <dbReference type="ARBA" id="ARBA00022763"/>
    </source>
</evidence>
<comment type="similarity">
    <text evidence="1 12 13">Belongs to the peptidase S24 family.</text>
</comment>
<name>A0A9X3FLW9_9LACT</name>
<dbReference type="InterPro" id="IPR036388">
    <property type="entry name" value="WH-like_DNA-bd_sf"/>
</dbReference>
<dbReference type="GO" id="GO:0006281">
    <property type="term" value="P:DNA repair"/>
    <property type="evidence" value="ECO:0007669"/>
    <property type="project" value="UniProtKB-UniRule"/>
</dbReference>
<dbReference type="GO" id="GO:0004252">
    <property type="term" value="F:serine-type endopeptidase activity"/>
    <property type="evidence" value="ECO:0007669"/>
    <property type="project" value="UniProtKB-UniRule"/>
</dbReference>
<evidence type="ECO:0000256" key="9">
    <source>
        <dbReference type="ARBA" id="ARBA00023163"/>
    </source>
</evidence>
<comment type="subunit">
    <text evidence="12">Homodimer.</text>
</comment>
<dbReference type="InterPro" id="IPR006197">
    <property type="entry name" value="Peptidase_S24_LexA"/>
</dbReference>
<dbReference type="CDD" id="cd06529">
    <property type="entry name" value="S24_LexA-like"/>
    <property type="match status" value="1"/>
</dbReference>
<evidence type="ECO:0000313" key="16">
    <source>
        <dbReference type="EMBL" id="MCZ0725198.1"/>
    </source>
</evidence>
<dbReference type="EMBL" id="JAPRFR010000001">
    <property type="protein sequence ID" value="MCZ0725198.1"/>
    <property type="molecule type" value="Genomic_DNA"/>
</dbReference>
<evidence type="ECO:0000256" key="6">
    <source>
        <dbReference type="ARBA" id="ARBA00022813"/>
    </source>
</evidence>
<dbReference type="GO" id="GO:0045892">
    <property type="term" value="P:negative regulation of DNA-templated transcription"/>
    <property type="evidence" value="ECO:0007669"/>
    <property type="project" value="UniProtKB-UniRule"/>
</dbReference>
<dbReference type="GO" id="GO:0006260">
    <property type="term" value="P:DNA replication"/>
    <property type="evidence" value="ECO:0007669"/>
    <property type="project" value="UniProtKB-UniRule"/>
</dbReference>
<keyword evidence="5 12" id="KW-0378">Hydrolase</keyword>
<protein>
    <recommendedName>
        <fullName evidence="12">LexA repressor</fullName>
        <ecNumber evidence="12">3.4.21.88</ecNumber>
    </recommendedName>
</protein>
<evidence type="ECO:0000256" key="12">
    <source>
        <dbReference type="HAMAP-Rule" id="MF_00015"/>
    </source>
</evidence>
<keyword evidence="3 12" id="KW-0235">DNA replication</keyword>
<organism evidence="16 17">
    <name type="scientific">Aerococcus kribbianus</name>
    <dbReference type="NCBI Taxonomy" id="2999064"/>
    <lineage>
        <taxon>Bacteria</taxon>
        <taxon>Bacillati</taxon>
        <taxon>Bacillota</taxon>
        <taxon>Bacilli</taxon>
        <taxon>Lactobacillales</taxon>
        <taxon>Aerococcaceae</taxon>
        <taxon>Aerococcus</taxon>
    </lineage>
</organism>
<dbReference type="InterPro" id="IPR015927">
    <property type="entry name" value="Peptidase_S24_S26A/B/C"/>
</dbReference>
<evidence type="ECO:0000256" key="5">
    <source>
        <dbReference type="ARBA" id="ARBA00022801"/>
    </source>
</evidence>
<dbReference type="InterPro" id="IPR039418">
    <property type="entry name" value="LexA-like"/>
</dbReference>
<comment type="catalytic activity">
    <reaction evidence="12">
        <text>Hydrolysis of Ala-|-Gly bond in repressor LexA.</text>
        <dbReference type="EC" id="3.4.21.88"/>
    </reaction>
</comment>
<evidence type="ECO:0000256" key="10">
    <source>
        <dbReference type="ARBA" id="ARBA00023204"/>
    </source>
</evidence>
<dbReference type="SUPFAM" id="SSF46785">
    <property type="entry name" value="Winged helix' DNA-binding domain"/>
    <property type="match status" value="1"/>
</dbReference>
<feature type="active site" description="For autocatalytic cleavage activity" evidence="12">
    <location>
        <position position="162"/>
    </location>
</feature>
<dbReference type="PANTHER" id="PTHR33516:SF2">
    <property type="entry name" value="LEXA REPRESSOR-RELATED"/>
    <property type="match status" value="1"/>
</dbReference>
<reference evidence="16" key="1">
    <citation type="submission" date="2022-12" db="EMBL/GenBank/DDBJ databases">
        <title>Description and comparative metabolic analysis of Aerococcus sp. nov., isolated from the feces of a pig.</title>
        <authorList>
            <person name="Chang Y.-H."/>
        </authorList>
    </citation>
    <scope>NUCLEOTIDE SEQUENCE</scope>
    <source>
        <strain evidence="16">YH-aer222</strain>
    </source>
</reference>
<dbReference type="SUPFAM" id="SSF51306">
    <property type="entry name" value="LexA/Signal peptidase"/>
    <property type="match status" value="1"/>
</dbReference>
<dbReference type="InterPro" id="IPR006200">
    <property type="entry name" value="LexA"/>
</dbReference>
<comment type="caution">
    <text evidence="16">The sequence shown here is derived from an EMBL/GenBank/DDBJ whole genome shotgun (WGS) entry which is preliminary data.</text>
</comment>
<proteinExistence type="inferred from homology"/>
<keyword evidence="11 12" id="KW-0742">SOS response</keyword>
<evidence type="ECO:0000256" key="2">
    <source>
        <dbReference type="ARBA" id="ARBA00022491"/>
    </source>
</evidence>
<feature type="domain" description="Peptidase S24/S26A/S26B/S26C" evidence="14">
    <location>
        <begin position="81"/>
        <end position="195"/>
    </location>
</feature>
<keyword evidence="9 12" id="KW-0804">Transcription</keyword>
<dbReference type="InterPro" id="IPR036286">
    <property type="entry name" value="LexA/Signal_pep-like_sf"/>
</dbReference>
<feature type="site" description="Cleavage; by autolysis" evidence="12">
    <location>
        <begin position="88"/>
        <end position="89"/>
    </location>
</feature>
<dbReference type="Pfam" id="PF00717">
    <property type="entry name" value="Peptidase_S24"/>
    <property type="match status" value="1"/>
</dbReference>
<comment type="function">
    <text evidence="12">Represses a number of genes involved in the response to DNA damage (SOS response), including recA and lexA. In the presence of single-stranded DNA, RecA interacts with LexA causing an autocatalytic cleavage which disrupts the DNA-binding part of LexA, leading to derepression of the SOS regulon and eventually DNA repair.</text>
</comment>
<dbReference type="GO" id="GO:0009432">
    <property type="term" value="P:SOS response"/>
    <property type="evidence" value="ECO:0007669"/>
    <property type="project" value="UniProtKB-UniRule"/>
</dbReference>
<evidence type="ECO:0000256" key="8">
    <source>
        <dbReference type="ARBA" id="ARBA00023125"/>
    </source>
</evidence>
<keyword evidence="17" id="KW-1185">Reference proteome</keyword>
<dbReference type="Gene3D" id="2.10.109.10">
    <property type="entry name" value="Umud Fragment, subunit A"/>
    <property type="match status" value="1"/>
</dbReference>
<dbReference type="PRINTS" id="PR00726">
    <property type="entry name" value="LEXASERPTASE"/>
</dbReference>
<feature type="active site" description="For autocatalytic cleavage activity" evidence="12">
    <location>
        <position position="124"/>
    </location>
</feature>
<evidence type="ECO:0000313" key="17">
    <source>
        <dbReference type="Proteomes" id="UP001146670"/>
    </source>
</evidence>
<dbReference type="InterPro" id="IPR036390">
    <property type="entry name" value="WH_DNA-bd_sf"/>
</dbReference>
<keyword evidence="10 12" id="KW-0234">DNA repair</keyword>
<keyword evidence="7 12" id="KW-0805">Transcription regulation</keyword>
<evidence type="ECO:0000256" key="3">
    <source>
        <dbReference type="ARBA" id="ARBA00022705"/>
    </source>
</evidence>
<dbReference type="GO" id="GO:0003677">
    <property type="term" value="F:DNA binding"/>
    <property type="evidence" value="ECO:0007669"/>
    <property type="project" value="UniProtKB-UniRule"/>
</dbReference>
<keyword evidence="6 12" id="KW-0068">Autocatalytic cleavage</keyword>
<evidence type="ECO:0000256" key="1">
    <source>
        <dbReference type="ARBA" id="ARBA00007484"/>
    </source>
</evidence>
<dbReference type="PANTHER" id="PTHR33516">
    <property type="entry name" value="LEXA REPRESSOR"/>
    <property type="match status" value="1"/>
</dbReference>
<dbReference type="HAMAP" id="MF_00015">
    <property type="entry name" value="LexA"/>
    <property type="match status" value="1"/>
</dbReference>
<dbReference type="InterPro" id="IPR050077">
    <property type="entry name" value="LexA_repressor"/>
</dbReference>
<dbReference type="AlphaFoldDB" id="A0A9X3FLW9"/>
<dbReference type="EC" id="3.4.21.88" evidence="12"/>
<dbReference type="GO" id="GO:0006508">
    <property type="term" value="P:proteolysis"/>
    <property type="evidence" value="ECO:0007669"/>
    <property type="project" value="InterPro"/>
</dbReference>
<dbReference type="RefSeq" id="WP_268751522.1">
    <property type="nucleotide sequence ID" value="NZ_JAPRFQ010000001.1"/>
</dbReference>
<gene>
    <name evidence="12 16" type="primary">lexA</name>
    <name evidence="16" type="ORF">OW157_01275</name>
</gene>
<evidence type="ECO:0000259" key="14">
    <source>
        <dbReference type="Pfam" id="PF00717"/>
    </source>
</evidence>